<comment type="subcellular location">
    <subcellularLocation>
        <location evidence="1 5">Cytoplasm</location>
    </subcellularLocation>
</comment>
<protein>
    <recommendedName>
        <fullName evidence="3 5">Regulatory protein RecX</fullName>
    </recommendedName>
</protein>
<keyword evidence="4 5" id="KW-0963">Cytoplasm</keyword>
<accession>A0A1T4YR19</accession>
<dbReference type="InterPro" id="IPR053925">
    <property type="entry name" value="RecX_HTH_3rd"/>
</dbReference>
<evidence type="ECO:0000259" key="6">
    <source>
        <dbReference type="Pfam" id="PF02631"/>
    </source>
</evidence>
<dbReference type="EMBL" id="FUYJ01000008">
    <property type="protein sequence ID" value="SKB04199.1"/>
    <property type="molecule type" value="Genomic_DNA"/>
</dbReference>
<evidence type="ECO:0000256" key="1">
    <source>
        <dbReference type="ARBA" id="ARBA00004496"/>
    </source>
</evidence>
<evidence type="ECO:0000259" key="7">
    <source>
        <dbReference type="Pfam" id="PF21981"/>
    </source>
</evidence>
<dbReference type="GO" id="GO:0005737">
    <property type="term" value="C:cytoplasm"/>
    <property type="evidence" value="ECO:0007669"/>
    <property type="project" value="UniProtKB-SubCell"/>
</dbReference>
<evidence type="ECO:0000256" key="5">
    <source>
        <dbReference type="HAMAP-Rule" id="MF_01114"/>
    </source>
</evidence>
<feature type="domain" description="RecX third three-helical" evidence="7">
    <location>
        <begin position="212"/>
        <end position="257"/>
    </location>
</feature>
<evidence type="ECO:0000313" key="9">
    <source>
        <dbReference type="EMBL" id="SKB04199.1"/>
    </source>
</evidence>
<dbReference type="InterPro" id="IPR053924">
    <property type="entry name" value="RecX_HTH_2nd"/>
</dbReference>
<dbReference type="InterPro" id="IPR053926">
    <property type="entry name" value="RecX_HTH_1st"/>
</dbReference>
<evidence type="ECO:0000256" key="2">
    <source>
        <dbReference type="ARBA" id="ARBA00009695"/>
    </source>
</evidence>
<organism evidence="9 10">
    <name type="scientific">Sporosarcina newyorkensis</name>
    <dbReference type="NCBI Taxonomy" id="759851"/>
    <lineage>
        <taxon>Bacteria</taxon>
        <taxon>Bacillati</taxon>
        <taxon>Bacillota</taxon>
        <taxon>Bacilli</taxon>
        <taxon>Bacillales</taxon>
        <taxon>Caryophanaceae</taxon>
        <taxon>Sporosarcina</taxon>
    </lineage>
</organism>
<dbReference type="Gene3D" id="1.10.10.10">
    <property type="entry name" value="Winged helix-like DNA-binding domain superfamily/Winged helix DNA-binding domain"/>
    <property type="match status" value="4"/>
</dbReference>
<keyword evidence="10" id="KW-1185">Reference proteome</keyword>
<dbReference type="Pfam" id="PF21981">
    <property type="entry name" value="RecX_HTH3"/>
    <property type="match status" value="2"/>
</dbReference>
<gene>
    <name evidence="5" type="primary">recX</name>
    <name evidence="9" type="ORF">SAMN04244570_3345</name>
</gene>
<dbReference type="AlphaFoldDB" id="A0A1T4YR19"/>
<reference evidence="10" key="1">
    <citation type="submission" date="2017-02" db="EMBL/GenBank/DDBJ databases">
        <authorList>
            <person name="Varghese N."/>
            <person name="Submissions S."/>
        </authorList>
    </citation>
    <scope>NUCLEOTIDE SEQUENCE [LARGE SCALE GENOMIC DNA]</scope>
    <source>
        <strain evidence="10">DSM 23966</strain>
    </source>
</reference>
<dbReference type="RefSeq" id="WP_078818387.1">
    <property type="nucleotide sequence ID" value="NZ_FUYJ01000008.1"/>
</dbReference>
<feature type="domain" description="RecX third three-helical" evidence="7">
    <location>
        <begin position="155"/>
        <end position="202"/>
    </location>
</feature>
<proteinExistence type="inferred from homology"/>
<evidence type="ECO:0000259" key="8">
    <source>
        <dbReference type="Pfam" id="PF21982"/>
    </source>
</evidence>
<dbReference type="PANTHER" id="PTHR33602">
    <property type="entry name" value="REGULATORY PROTEIN RECX FAMILY PROTEIN"/>
    <property type="match status" value="1"/>
</dbReference>
<sequence length="270" mass="31635">MPLITKISQQKRDSERYNIFIDEQYAFSVHESVLVKFELTKGMTLDDWETDEIVYADQIEKAFNRALHFLSFRMRSEMEVKKKLLEKDYGEAIVLEAIVKLKRLGFLNDEAFSEALVRTEKNSSLKGPRAIQQSLYKKGIPKELQTQALEEYTMEDQMDNALKLAEKTIRSNSQQPPAQVKQKIQNTLARKGFSFEQIKQVLNSVTIERDEDEWTEITQNFGEKAWRRYQSKYSGADLRQRVKQSMYQKGIPLAQIDLFIEQKRNEEDGD</sequence>
<evidence type="ECO:0000256" key="4">
    <source>
        <dbReference type="ARBA" id="ARBA00022490"/>
    </source>
</evidence>
<dbReference type="PANTHER" id="PTHR33602:SF1">
    <property type="entry name" value="REGULATORY PROTEIN RECX FAMILY PROTEIN"/>
    <property type="match status" value="1"/>
</dbReference>
<comment type="function">
    <text evidence="5">Modulates RecA activity.</text>
</comment>
<name>A0A1T4YR19_9BACL</name>
<feature type="domain" description="RecX second three-helical" evidence="6">
    <location>
        <begin position="108"/>
        <end position="149"/>
    </location>
</feature>
<dbReference type="NCBIfam" id="NF010733">
    <property type="entry name" value="PRK14135.1"/>
    <property type="match status" value="1"/>
</dbReference>
<dbReference type="GO" id="GO:0006282">
    <property type="term" value="P:regulation of DNA repair"/>
    <property type="evidence" value="ECO:0007669"/>
    <property type="project" value="UniProtKB-UniRule"/>
</dbReference>
<dbReference type="Pfam" id="PF21982">
    <property type="entry name" value="RecX_HTH1"/>
    <property type="match status" value="1"/>
</dbReference>
<comment type="similarity">
    <text evidence="2 5">Belongs to the RecX family.</text>
</comment>
<dbReference type="Proteomes" id="UP000190042">
    <property type="component" value="Unassembled WGS sequence"/>
</dbReference>
<feature type="domain" description="RecX first three-helical" evidence="8">
    <location>
        <begin position="62"/>
        <end position="101"/>
    </location>
</feature>
<dbReference type="InterPro" id="IPR003783">
    <property type="entry name" value="Regulatory_RecX"/>
</dbReference>
<dbReference type="InterPro" id="IPR036388">
    <property type="entry name" value="WH-like_DNA-bd_sf"/>
</dbReference>
<evidence type="ECO:0000256" key="3">
    <source>
        <dbReference type="ARBA" id="ARBA00018111"/>
    </source>
</evidence>
<dbReference type="Pfam" id="PF02631">
    <property type="entry name" value="RecX_HTH2"/>
    <property type="match status" value="1"/>
</dbReference>
<evidence type="ECO:0000313" key="10">
    <source>
        <dbReference type="Proteomes" id="UP000190042"/>
    </source>
</evidence>
<dbReference type="HAMAP" id="MF_01114">
    <property type="entry name" value="RecX"/>
    <property type="match status" value="1"/>
</dbReference>